<proteinExistence type="predicted"/>
<dbReference type="PRINTS" id="PR00313">
    <property type="entry name" value="CABNDNGRPT"/>
</dbReference>
<dbReference type="Pfam" id="PF00353">
    <property type="entry name" value="HemolysinCabind"/>
    <property type="match status" value="4"/>
</dbReference>
<evidence type="ECO:0000256" key="3">
    <source>
        <dbReference type="ARBA" id="ARBA00022525"/>
    </source>
</evidence>
<dbReference type="EC" id="3.1.3.1" evidence="8"/>
<evidence type="ECO:0000313" key="9">
    <source>
        <dbReference type="Proteomes" id="UP000015351"/>
    </source>
</evidence>
<accession>S9QG44</accession>
<evidence type="ECO:0000256" key="5">
    <source>
        <dbReference type="ARBA" id="ARBA00022737"/>
    </source>
</evidence>
<dbReference type="InterPro" id="IPR050557">
    <property type="entry name" value="RTX_toxin/Mannuronan_C5-epim"/>
</dbReference>
<dbReference type="Gene3D" id="3.20.20.80">
    <property type="entry name" value="Glycosidases"/>
    <property type="match status" value="1"/>
</dbReference>
<keyword evidence="9" id="KW-1185">Reference proteome</keyword>
<gene>
    <name evidence="8" type="ORF">thalar_02340</name>
</gene>
<dbReference type="RefSeq" id="WP_021100895.1">
    <property type="nucleotide sequence ID" value="NZ_KE557307.1"/>
</dbReference>
<dbReference type="InterPro" id="IPR011049">
    <property type="entry name" value="Serralysin-like_metalloprot_C"/>
</dbReference>
<keyword evidence="8" id="KW-0378">Hydrolase</keyword>
<reference evidence="9" key="1">
    <citation type="journal article" date="2013" name="Stand. Genomic Sci.">
        <title>Genome sequence of the Litoreibacter arenae type strain (DSM 19593(T)), a member of the Roseobacter clade isolated from sea sand.</title>
        <authorList>
            <person name="Riedel T."/>
            <person name="Fiebig A."/>
            <person name="Petersen J."/>
            <person name="Gronow S."/>
            <person name="Kyrpides N.C."/>
            <person name="Goker M."/>
            <person name="Klenk H.P."/>
        </authorList>
    </citation>
    <scope>NUCLEOTIDE SEQUENCE [LARGE SCALE GENOMIC DNA]</scope>
    <source>
        <strain evidence="9">DSM 19593</strain>
    </source>
</reference>
<dbReference type="InterPro" id="IPR017853">
    <property type="entry name" value="GH"/>
</dbReference>
<dbReference type="GO" id="GO:0004035">
    <property type="term" value="F:alkaline phosphatase activity"/>
    <property type="evidence" value="ECO:0007669"/>
    <property type="project" value="UniProtKB-EC"/>
</dbReference>
<dbReference type="PANTHER" id="PTHR38340">
    <property type="entry name" value="S-LAYER PROTEIN"/>
    <property type="match status" value="1"/>
</dbReference>
<keyword evidence="3" id="KW-0964">Secreted</keyword>
<dbReference type="InterPro" id="IPR003995">
    <property type="entry name" value="RTX_toxin_determinant-A"/>
</dbReference>
<keyword evidence="6" id="KW-0843">Virulence</keyword>
<dbReference type="Gene3D" id="2.150.10.10">
    <property type="entry name" value="Serralysin-like metalloprotease, C-terminal"/>
    <property type="match status" value="2"/>
</dbReference>
<dbReference type="InterPro" id="IPR001343">
    <property type="entry name" value="Hemolysn_Ca-bd"/>
</dbReference>
<evidence type="ECO:0000313" key="8">
    <source>
        <dbReference type="EMBL" id="EPX78548.1"/>
    </source>
</evidence>
<dbReference type="PATRIC" id="fig|1123360.3.peg.2318"/>
<dbReference type="GO" id="GO:0016020">
    <property type="term" value="C:membrane"/>
    <property type="evidence" value="ECO:0007669"/>
    <property type="project" value="UniProtKB-SubCell"/>
</dbReference>
<evidence type="ECO:0000256" key="7">
    <source>
        <dbReference type="ARBA" id="ARBA00023136"/>
    </source>
</evidence>
<keyword evidence="7" id="KW-0472">Membrane</keyword>
<dbReference type="Proteomes" id="UP000015351">
    <property type="component" value="Unassembled WGS sequence"/>
</dbReference>
<dbReference type="GO" id="GO:0090729">
    <property type="term" value="F:toxin activity"/>
    <property type="evidence" value="ECO:0007669"/>
    <property type="project" value="UniProtKB-KW"/>
</dbReference>
<keyword evidence="4" id="KW-0800">Toxin</keyword>
<dbReference type="PROSITE" id="PS00330">
    <property type="entry name" value="HEMOLYSIN_CALCIUM"/>
    <property type="match status" value="2"/>
</dbReference>
<dbReference type="PANTHER" id="PTHR38340:SF1">
    <property type="entry name" value="S-LAYER PROTEIN"/>
    <property type="match status" value="1"/>
</dbReference>
<dbReference type="AlphaFoldDB" id="S9QG44"/>
<protein>
    <submittedName>
        <fullName evidence="8">Alkaline phosphatase</fullName>
        <ecNumber evidence="8">3.1.3.1</ecNumber>
    </submittedName>
</protein>
<comment type="caution">
    <text evidence="8">The sequence shown here is derived from an EMBL/GenBank/DDBJ whole genome shotgun (WGS) entry which is preliminary data.</text>
</comment>
<evidence type="ECO:0000256" key="1">
    <source>
        <dbReference type="ARBA" id="ARBA00004370"/>
    </source>
</evidence>
<sequence length="716" mass="75680">MPNYKILETVSFNSVTISSNHFGGNFVTSFDNEFTPNSSLNDLLEHMNLSNLRFPGGSVTEYIFDMTQPDSAAAADGSSNVLMPMNEFFATAGEIGADVTLVVPTRIAFSQSAVEALQGGGPNDQGLYGNRTDLASNYLTDMKSYVDEALADASENGVQITAFEIGNEFWGSGEMTASEYGYLAGTVADFLQSNYGDSIDILVQGVGAANRYSPNKGTVVWLEDIGNGEYDLWTPTDIIGPPYNGVADSTWAEHYMPGSGQTQAQNEAIAHGLNSVSGAADAIDGLIAHVYLAGGFDSADTEREFRLKNIYAWLSDQLVRGNPAELSFNVTEWGARNDNTQGLQYASMLGEAFFELVSHGVNTANVWPLTFPDQNNINRNLVDTQEGDLTFGGTMLQLMSESLIGLEAALDYEVADEIDIHVFYGANRMVNFVSERTGTDVLDVELDQSDFVLSGSYFFTWTQLWDGGGTGGTDNGVAPVVTYCDGFISSGGTETIDMGAWAVSRLEFTAVTEGSDSIQGRGGNDTIHGAGGDDFLFGSSGNDVLGGGAGSDTIFGENDNDLLQGGAGNDRLFGGAGADRLEGGIGDDILHGEDGNDLIFGGIGADMLNGGAGDDTLHGQDGVDVIRAGGGVNVVSGGAGVDQFLFADGDDGSTTIVDFADDLIDLTQVGSISGWQDLVSTHMTQSGANVEIVFDQTVVSLVHQLLADMTEDMFCF</sequence>
<organism evidence="8 9">
    <name type="scientific">Litoreibacter arenae DSM 19593</name>
    <dbReference type="NCBI Taxonomy" id="1123360"/>
    <lineage>
        <taxon>Bacteria</taxon>
        <taxon>Pseudomonadati</taxon>
        <taxon>Pseudomonadota</taxon>
        <taxon>Alphaproteobacteria</taxon>
        <taxon>Rhodobacterales</taxon>
        <taxon>Roseobacteraceae</taxon>
        <taxon>Litoreibacter</taxon>
    </lineage>
</organism>
<dbReference type="GO" id="GO:0005576">
    <property type="term" value="C:extracellular region"/>
    <property type="evidence" value="ECO:0007669"/>
    <property type="project" value="UniProtKB-SubCell"/>
</dbReference>
<dbReference type="HOGENOM" id="CLU_345417_0_0_5"/>
<evidence type="ECO:0000256" key="4">
    <source>
        <dbReference type="ARBA" id="ARBA00022656"/>
    </source>
</evidence>
<dbReference type="GO" id="GO:0005509">
    <property type="term" value="F:calcium ion binding"/>
    <property type="evidence" value="ECO:0007669"/>
    <property type="project" value="InterPro"/>
</dbReference>
<dbReference type="eggNOG" id="COG2931">
    <property type="taxonomic scope" value="Bacteria"/>
</dbReference>
<dbReference type="OrthoDB" id="5242885at2"/>
<evidence type="ECO:0000256" key="6">
    <source>
        <dbReference type="ARBA" id="ARBA00023026"/>
    </source>
</evidence>
<dbReference type="SUPFAM" id="SSF51120">
    <property type="entry name" value="beta-Roll"/>
    <property type="match status" value="2"/>
</dbReference>
<dbReference type="STRING" id="1123360.thalar_02340"/>
<dbReference type="SUPFAM" id="SSF51445">
    <property type="entry name" value="(Trans)glycosidases"/>
    <property type="match status" value="1"/>
</dbReference>
<keyword evidence="5" id="KW-0677">Repeat</keyword>
<name>S9QG44_9RHOB</name>
<dbReference type="InterPro" id="IPR018511">
    <property type="entry name" value="Hemolysin-typ_Ca-bd_CS"/>
</dbReference>
<dbReference type="PRINTS" id="PR01488">
    <property type="entry name" value="RTXTOXINA"/>
</dbReference>
<comment type="subcellular location">
    <subcellularLocation>
        <location evidence="1">Membrane</location>
    </subcellularLocation>
    <subcellularLocation>
        <location evidence="2">Secreted</location>
    </subcellularLocation>
</comment>
<evidence type="ECO:0000256" key="2">
    <source>
        <dbReference type="ARBA" id="ARBA00004613"/>
    </source>
</evidence>
<dbReference type="EMBL" id="AONI01000011">
    <property type="protein sequence ID" value="EPX78548.1"/>
    <property type="molecule type" value="Genomic_DNA"/>
</dbReference>